<proteinExistence type="predicted"/>
<feature type="signal peptide" evidence="2">
    <location>
        <begin position="1"/>
        <end position="25"/>
    </location>
</feature>
<evidence type="ECO:0000313" key="5">
    <source>
        <dbReference type="Proteomes" id="UP001501727"/>
    </source>
</evidence>
<accession>A0ABP7N0A1</accession>
<evidence type="ECO:0000256" key="1">
    <source>
        <dbReference type="ARBA" id="ARBA00022801"/>
    </source>
</evidence>
<dbReference type="SUPFAM" id="SSF53474">
    <property type="entry name" value="alpha/beta-Hydrolases"/>
    <property type="match status" value="1"/>
</dbReference>
<dbReference type="RefSeq" id="WP_344760622.1">
    <property type="nucleotide sequence ID" value="NZ_BAAAZU010000031.1"/>
</dbReference>
<organism evidence="4 5">
    <name type="scientific">Luteimonas lutimaris</name>
    <dbReference type="NCBI Taxonomy" id="698645"/>
    <lineage>
        <taxon>Bacteria</taxon>
        <taxon>Pseudomonadati</taxon>
        <taxon>Pseudomonadota</taxon>
        <taxon>Gammaproteobacteria</taxon>
        <taxon>Lysobacterales</taxon>
        <taxon>Lysobacteraceae</taxon>
        <taxon>Luteimonas</taxon>
    </lineage>
</organism>
<feature type="chain" id="PRO_5046535052" evidence="2">
    <location>
        <begin position="26"/>
        <end position="659"/>
    </location>
</feature>
<dbReference type="EMBL" id="BAAAZU010000031">
    <property type="protein sequence ID" value="GAA3932549.1"/>
    <property type="molecule type" value="Genomic_DNA"/>
</dbReference>
<dbReference type="PANTHER" id="PTHR42776:SF27">
    <property type="entry name" value="DIPEPTIDYL PEPTIDASE FAMILY MEMBER 6"/>
    <property type="match status" value="1"/>
</dbReference>
<reference evidence="5" key="1">
    <citation type="journal article" date="2019" name="Int. J. Syst. Evol. Microbiol.">
        <title>The Global Catalogue of Microorganisms (GCM) 10K type strain sequencing project: providing services to taxonomists for standard genome sequencing and annotation.</title>
        <authorList>
            <consortium name="The Broad Institute Genomics Platform"/>
            <consortium name="The Broad Institute Genome Sequencing Center for Infectious Disease"/>
            <person name="Wu L."/>
            <person name="Ma J."/>
        </authorList>
    </citation>
    <scope>NUCLEOTIDE SEQUENCE [LARGE SCALE GENOMIC DNA]</scope>
    <source>
        <strain evidence="5">JCM 16916</strain>
    </source>
</reference>
<dbReference type="Proteomes" id="UP001501727">
    <property type="component" value="Unassembled WGS sequence"/>
</dbReference>
<evidence type="ECO:0000313" key="4">
    <source>
        <dbReference type="EMBL" id="GAA3932549.1"/>
    </source>
</evidence>
<keyword evidence="2" id="KW-0732">Signal</keyword>
<protein>
    <submittedName>
        <fullName evidence="4">S9 family peptidase</fullName>
    </submittedName>
</protein>
<comment type="caution">
    <text evidence="4">The sequence shown here is derived from an EMBL/GenBank/DDBJ whole genome shotgun (WGS) entry which is preliminary data.</text>
</comment>
<dbReference type="SUPFAM" id="SSF82171">
    <property type="entry name" value="DPP6 N-terminal domain-like"/>
    <property type="match status" value="1"/>
</dbReference>
<feature type="domain" description="Peptidase S9 prolyl oligopeptidase catalytic" evidence="3">
    <location>
        <begin position="439"/>
        <end position="648"/>
    </location>
</feature>
<dbReference type="PANTHER" id="PTHR42776">
    <property type="entry name" value="SERINE PEPTIDASE S9 FAMILY MEMBER"/>
    <property type="match status" value="1"/>
</dbReference>
<dbReference type="InterPro" id="IPR029058">
    <property type="entry name" value="AB_hydrolase_fold"/>
</dbReference>
<keyword evidence="5" id="KW-1185">Reference proteome</keyword>
<evidence type="ECO:0000256" key="2">
    <source>
        <dbReference type="SAM" id="SignalP"/>
    </source>
</evidence>
<evidence type="ECO:0000259" key="3">
    <source>
        <dbReference type="Pfam" id="PF00326"/>
    </source>
</evidence>
<dbReference type="Pfam" id="PF00326">
    <property type="entry name" value="Peptidase_S9"/>
    <property type="match status" value="1"/>
</dbReference>
<name>A0ABP7N0A1_9GAMM</name>
<dbReference type="Gene3D" id="3.40.50.1820">
    <property type="entry name" value="alpha/beta hydrolase"/>
    <property type="match status" value="1"/>
</dbReference>
<dbReference type="InterPro" id="IPR001375">
    <property type="entry name" value="Peptidase_S9_cat"/>
</dbReference>
<sequence length="659" mass="71732">MISRLAILASLCLALAAAAVGTAHAQAVDVDAYVRNDRFETIKISPTGEYLAATVPFEDRTALVIMGRKDKKLLGTFQLGRNSAVYGFEWVSPDRVLISAAEKFGSLDTPQPTGELFAMNADGGRTEMLIGQRVAGNLGSRIRTKKAERVAAFLVDGLRDDDKHVLVSVSPFSSDPYTRVEKMDIYSGTRHTVTRAPVRNARFTSDNAGVVRFALGADTDIVSKLYYRAGEGSDWTLVNDEASSGRIEVPVGFSADDKTAYLLTEMKSGPDAVFAYDVASGKRTEVLRDGQKDPFMLYRPGTSIPIGAMYDGDKPTFRFFDEDSDDARLYKSLQAAFGDNAALVTSSTRDGRTSLVRAWSSRNPGDFYLFDAQAKKADYVISRAEWFDPAKRAKTRAFEFDARDGLKLQGYLTTPRDGSGKMPMVVMPHGGPFGIADIWGFDGQAQMLADAGYVVLQVNFRGSGGRGRDFERLGARQWGLKMQDDVTDATRWAIAQGIADPARICIYGASYGAFAALMGVAREPDLYRCAVGNVGVYDLPQLHAEETQKHGSIATWANEWIGSDKDVLAASSPTRHAAAIKVPVLLAAGREDETAPVEHTEAMERALKAAGVQVEASYYRNEGHGYYKPENRKDFQTRLLAFLARSLGGGTAAPEGAPR</sequence>
<keyword evidence="1" id="KW-0378">Hydrolase</keyword>
<gene>
    <name evidence="4" type="ORF">GCM10022229_27760</name>
</gene>